<dbReference type="PROSITE" id="PS51257">
    <property type="entry name" value="PROKAR_LIPOPROTEIN"/>
    <property type="match status" value="1"/>
</dbReference>
<dbReference type="AlphaFoldDB" id="A0A1Y6B703"/>
<evidence type="ECO:0000313" key="1">
    <source>
        <dbReference type="EMBL" id="SME96224.1"/>
    </source>
</evidence>
<dbReference type="EMBL" id="FWZT01000002">
    <property type="protein sequence ID" value="SME96224.1"/>
    <property type="molecule type" value="Genomic_DNA"/>
</dbReference>
<reference evidence="2" key="1">
    <citation type="submission" date="2017-04" db="EMBL/GenBank/DDBJ databases">
        <authorList>
            <person name="Varghese N."/>
            <person name="Submissions S."/>
        </authorList>
    </citation>
    <scope>NUCLEOTIDE SEQUENCE [LARGE SCALE GENOMIC DNA]</scope>
    <source>
        <strain evidence="2">RKEM611</strain>
    </source>
</reference>
<evidence type="ECO:0000313" key="2">
    <source>
        <dbReference type="Proteomes" id="UP000192907"/>
    </source>
</evidence>
<protein>
    <recommendedName>
        <fullName evidence="3">Lipoprotein</fullName>
    </recommendedName>
</protein>
<proteinExistence type="predicted"/>
<evidence type="ECO:0008006" key="3">
    <source>
        <dbReference type="Google" id="ProtNLM"/>
    </source>
</evidence>
<organism evidence="1 2">
    <name type="scientific">Pseudobacteriovorax antillogorgiicola</name>
    <dbReference type="NCBI Taxonomy" id="1513793"/>
    <lineage>
        <taxon>Bacteria</taxon>
        <taxon>Pseudomonadati</taxon>
        <taxon>Bdellovibrionota</taxon>
        <taxon>Oligoflexia</taxon>
        <taxon>Oligoflexales</taxon>
        <taxon>Pseudobacteriovoracaceae</taxon>
        <taxon>Pseudobacteriovorax</taxon>
    </lineage>
</organism>
<gene>
    <name evidence="1" type="ORF">SAMN06296036_102271</name>
</gene>
<sequence length="279" mass="33048">MKAILIAVVAAISLGSCSMKQMVLNNLDWLALREIDSLFDLASEQKDFLEPHIERNHRQLKQSISLKVAAILKTVSQKSQSKKLEKNDLRLALREFQAMRRDFLIENSPIISRFFKSLSNKQLDHWEEKLKERDEPWEELAEAENFGKELKQYREDQLDKLSYWFGDLKEPQIKVVESHSINSQEEVQNLLAARRKKRVVLVTQVRTKSETELKAFFDQWAYQPNLRSEIAKVEGRDWSTWFVDYWWDLYESLDSEQRQQFTERLDEIAIALNTFHHST</sequence>
<dbReference type="STRING" id="1513793.SAMN06296036_102271"/>
<dbReference type="RefSeq" id="WP_132315226.1">
    <property type="nucleotide sequence ID" value="NZ_FWZT01000002.1"/>
</dbReference>
<keyword evidence="2" id="KW-1185">Reference proteome</keyword>
<accession>A0A1Y6B703</accession>
<dbReference type="Proteomes" id="UP000192907">
    <property type="component" value="Unassembled WGS sequence"/>
</dbReference>
<name>A0A1Y6B703_9BACT</name>
<dbReference type="OrthoDB" id="5767052at2"/>